<feature type="compositionally biased region" description="Basic residues" evidence="1">
    <location>
        <begin position="32"/>
        <end position="41"/>
    </location>
</feature>
<name>R0K1C7_ANAPL</name>
<reference evidence="3" key="1">
    <citation type="journal article" date="2013" name="Nat. Genet.">
        <title>The duck genome and transcriptome provide insight into an avian influenza virus reservoir species.</title>
        <authorList>
            <person name="Huang Y."/>
            <person name="Li Y."/>
            <person name="Burt D.W."/>
            <person name="Chen H."/>
            <person name="Zhang Y."/>
            <person name="Qian W."/>
            <person name="Kim H."/>
            <person name="Gan S."/>
            <person name="Zhao Y."/>
            <person name="Li J."/>
            <person name="Yi K."/>
            <person name="Feng H."/>
            <person name="Zhu P."/>
            <person name="Li B."/>
            <person name="Liu Q."/>
            <person name="Fairley S."/>
            <person name="Magor K.E."/>
            <person name="Du Z."/>
            <person name="Hu X."/>
            <person name="Goodman L."/>
            <person name="Tafer H."/>
            <person name="Vignal A."/>
            <person name="Lee T."/>
            <person name="Kim K.W."/>
            <person name="Sheng Z."/>
            <person name="An Y."/>
            <person name="Searle S."/>
            <person name="Herrero J."/>
            <person name="Groenen M.A."/>
            <person name="Crooijmans R.P."/>
            <person name="Faraut T."/>
            <person name="Cai Q."/>
            <person name="Webster R.G."/>
            <person name="Aldridge J.R."/>
            <person name="Warren W.C."/>
            <person name="Bartschat S."/>
            <person name="Kehr S."/>
            <person name="Marz M."/>
            <person name="Stadler P.F."/>
            <person name="Smith J."/>
            <person name="Kraus R.H."/>
            <person name="Zhao Y."/>
            <person name="Ren L."/>
            <person name="Fei J."/>
            <person name="Morisson M."/>
            <person name="Kaiser P."/>
            <person name="Griffin D.K."/>
            <person name="Rao M."/>
            <person name="Pitel F."/>
            <person name="Wang J."/>
            <person name="Li N."/>
        </authorList>
    </citation>
    <scope>NUCLEOTIDE SEQUENCE [LARGE SCALE GENOMIC DNA]</scope>
</reference>
<feature type="region of interest" description="Disordered" evidence="1">
    <location>
        <begin position="101"/>
        <end position="131"/>
    </location>
</feature>
<keyword evidence="3" id="KW-1185">Reference proteome</keyword>
<gene>
    <name evidence="2" type="ORF">Anapl_00035</name>
</gene>
<protein>
    <submittedName>
        <fullName evidence="2">Uncharacterized protein</fullName>
    </submittedName>
</protein>
<feature type="region of interest" description="Disordered" evidence="1">
    <location>
        <begin position="11"/>
        <end position="41"/>
    </location>
</feature>
<dbReference type="Proteomes" id="UP000296049">
    <property type="component" value="Unassembled WGS sequence"/>
</dbReference>
<proteinExistence type="predicted"/>
<evidence type="ECO:0000313" key="2">
    <source>
        <dbReference type="EMBL" id="EOB03756.1"/>
    </source>
</evidence>
<dbReference type="AlphaFoldDB" id="R0K1C7"/>
<dbReference type="EMBL" id="KB742833">
    <property type="protein sequence ID" value="EOB03756.1"/>
    <property type="molecule type" value="Genomic_DNA"/>
</dbReference>
<sequence length="131" mass="14857">MNPKFVPYRALGSTAQQKDKHRGGSSFASSHRAAKKNSRKITFRSRNCKVSAGLMLKRVPGNTRVGLFCADTLCLYLQKNNLKIIPVFRLCLQVSDLDRKSRIRSDEGKSSRATDLDMEKSYYGSQQQLQR</sequence>
<feature type="compositionally biased region" description="Basic and acidic residues" evidence="1">
    <location>
        <begin position="101"/>
        <end position="120"/>
    </location>
</feature>
<evidence type="ECO:0000256" key="1">
    <source>
        <dbReference type="SAM" id="MobiDB-lite"/>
    </source>
</evidence>
<organism evidence="2 3">
    <name type="scientific">Anas platyrhynchos</name>
    <name type="common">Mallard</name>
    <name type="synonym">Anas boschas</name>
    <dbReference type="NCBI Taxonomy" id="8839"/>
    <lineage>
        <taxon>Eukaryota</taxon>
        <taxon>Metazoa</taxon>
        <taxon>Chordata</taxon>
        <taxon>Craniata</taxon>
        <taxon>Vertebrata</taxon>
        <taxon>Euteleostomi</taxon>
        <taxon>Archelosauria</taxon>
        <taxon>Archosauria</taxon>
        <taxon>Dinosauria</taxon>
        <taxon>Saurischia</taxon>
        <taxon>Theropoda</taxon>
        <taxon>Coelurosauria</taxon>
        <taxon>Aves</taxon>
        <taxon>Neognathae</taxon>
        <taxon>Galloanserae</taxon>
        <taxon>Anseriformes</taxon>
        <taxon>Anatidae</taxon>
        <taxon>Anatinae</taxon>
        <taxon>Anas</taxon>
    </lineage>
</organism>
<accession>R0K1C7</accession>
<evidence type="ECO:0000313" key="3">
    <source>
        <dbReference type="Proteomes" id="UP000296049"/>
    </source>
</evidence>